<keyword evidence="8" id="KW-0175">Coiled coil</keyword>
<dbReference type="EMBL" id="JAENII010000002">
    <property type="protein sequence ID" value="MBK1826110.1"/>
    <property type="molecule type" value="Genomic_DNA"/>
</dbReference>
<dbReference type="AlphaFoldDB" id="A0A934RCU9"/>
<keyword evidence="5" id="KW-0119">Carbohydrate metabolism</keyword>
<keyword evidence="9" id="KW-1133">Transmembrane helix</keyword>
<evidence type="ECO:0000256" key="4">
    <source>
        <dbReference type="ARBA" id="ARBA00022801"/>
    </source>
</evidence>
<proteinExistence type="predicted"/>
<keyword evidence="3" id="KW-0732">Signal</keyword>
<evidence type="ECO:0000313" key="11">
    <source>
        <dbReference type="Proteomes" id="UP000658278"/>
    </source>
</evidence>
<evidence type="ECO:0000256" key="9">
    <source>
        <dbReference type="SAM" id="Phobius"/>
    </source>
</evidence>
<keyword evidence="11" id="KW-1185">Reference proteome</keyword>
<dbReference type="GO" id="GO:0016977">
    <property type="term" value="F:chitosanase activity"/>
    <property type="evidence" value="ECO:0007669"/>
    <property type="project" value="InterPro"/>
</dbReference>
<evidence type="ECO:0000313" key="10">
    <source>
        <dbReference type="EMBL" id="MBK1826110.1"/>
    </source>
</evidence>
<feature type="coiled-coil region" evidence="8">
    <location>
        <begin position="74"/>
        <end position="112"/>
    </location>
</feature>
<evidence type="ECO:0000256" key="8">
    <source>
        <dbReference type="SAM" id="Coils"/>
    </source>
</evidence>
<protein>
    <submittedName>
        <fullName evidence="10">Uncharacterized protein</fullName>
    </submittedName>
</protein>
<comment type="caution">
    <text evidence="10">The sequence shown here is derived from an EMBL/GenBank/DDBJ whole genome shotgun (WGS) entry which is preliminary data.</text>
</comment>
<evidence type="ECO:0000256" key="1">
    <source>
        <dbReference type="ARBA" id="ARBA00004613"/>
    </source>
</evidence>
<reference evidence="10" key="1">
    <citation type="submission" date="2021-01" db="EMBL/GenBank/DDBJ databases">
        <title>Modified the classification status of verrucomicrobia.</title>
        <authorList>
            <person name="Feng X."/>
        </authorList>
    </citation>
    <scope>NUCLEOTIDE SEQUENCE</scope>
    <source>
        <strain evidence="10">KCTC 22201</strain>
    </source>
</reference>
<name>A0A934RCU9_9BACT</name>
<keyword evidence="2" id="KW-0964">Secreted</keyword>
<evidence type="ECO:0000256" key="3">
    <source>
        <dbReference type="ARBA" id="ARBA00022729"/>
    </source>
</evidence>
<evidence type="ECO:0000256" key="5">
    <source>
        <dbReference type="ARBA" id="ARBA00023277"/>
    </source>
</evidence>
<keyword evidence="7" id="KW-0624">Polysaccharide degradation</keyword>
<dbReference type="GO" id="GO:0005576">
    <property type="term" value="C:extracellular region"/>
    <property type="evidence" value="ECO:0007669"/>
    <property type="project" value="UniProtKB-SubCell"/>
</dbReference>
<sequence length="499" mass="55756">MSMSSSDPHQIDGLSRPAGGRRGFPWFRATLFVVVVAGVVAPFTDPGRKILREGKRWLEARNATPASSEADDILRQAEAQLREEYETKLEALRREAEEAKKARMTAEQAAKNATPAEPEALPPIRAHTASTGGDVRKLRSEITLETKVEVEEGGLASVERKDDSAYAAKYTLSVRVPKPSKTLAELQTVNPHLGKLLPGLEPMLEDAEVSRWFYKLYENKTKRLKANATNLSELLTRHNFYDCETILNLRHPETKRRVFLMQAEMDVVSDGSDGDRLATMPDEIVNSTHYQPFTSYGWPKQTKTPNPMVAGWEKRIGNAKAELADPKTTAARKAWLKDRMAYLKRGIEDMKYRSFLIAEYDPFIVISVDLLTASGDPFAPRAGDYAVVVHEDVLYPAIVGDGGPTFKVGEASLRMAKQLNERASPYSRPVSDLTVTYVVFPNSREKKKQPPNYEAWRSKCRELLGEVGGIGEGAELFEWENLLPDKAPEMAEPESDDSE</sequence>
<accession>A0A934RCU9</accession>
<feature type="transmembrane region" description="Helical" evidence="9">
    <location>
        <begin position="26"/>
        <end position="44"/>
    </location>
</feature>
<dbReference type="InterPro" id="IPR009939">
    <property type="entry name" value="Chitosanase_fungal"/>
</dbReference>
<gene>
    <name evidence="10" type="ORF">JIN81_03705</name>
</gene>
<dbReference type="GO" id="GO:0000272">
    <property type="term" value="P:polysaccharide catabolic process"/>
    <property type="evidence" value="ECO:0007669"/>
    <property type="project" value="UniProtKB-KW"/>
</dbReference>
<dbReference type="Proteomes" id="UP000658278">
    <property type="component" value="Unassembled WGS sequence"/>
</dbReference>
<keyword evidence="9" id="KW-0472">Membrane</keyword>
<evidence type="ECO:0000256" key="2">
    <source>
        <dbReference type="ARBA" id="ARBA00022525"/>
    </source>
</evidence>
<organism evidence="10 11">
    <name type="scientific">Haloferula rosea</name>
    <dbReference type="NCBI Taxonomy" id="490093"/>
    <lineage>
        <taxon>Bacteria</taxon>
        <taxon>Pseudomonadati</taxon>
        <taxon>Verrucomicrobiota</taxon>
        <taxon>Verrucomicrobiia</taxon>
        <taxon>Verrucomicrobiales</taxon>
        <taxon>Verrucomicrobiaceae</taxon>
        <taxon>Haloferula</taxon>
    </lineage>
</organism>
<dbReference type="Pfam" id="PF07335">
    <property type="entry name" value="Glyco_hydro_75"/>
    <property type="match status" value="1"/>
</dbReference>
<keyword evidence="6" id="KW-0326">Glycosidase</keyword>
<evidence type="ECO:0000256" key="6">
    <source>
        <dbReference type="ARBA" id="ARBA00023295"/>
    </source>
</evidence>
<evidence type="ECO:0000256" key="7">
    <source>
        <dbReference type="ARBA" id="ARBA00023326"/>
    </source>
</evidence>
<keyword evidence="4" id="KW-0378">Hydrolase</keyword>
<comment type="subcellular location">
    <subcellularLocation>
        <location evidence="1">Secreted</location>
    </subcellularLocation>
</comment>
<keyword evidence="9" id="KW-0812">Transmembrane</keyword>